<dbReference type="SFLD" id="SFLDS00005">
    <property type="entry name" value="Isoprenoid_Synthase_Type_I"/>
    <property type="match status" value="1"/>
</dbReference>
<evidence type="ECO:0000256" key="13">
    <source>
        <dbReference type="PIRSR" id="PIRSR602401-1"/>
    </source>
</evidence>
<dbReference type="GO" id="GO:0004497">
    <property type="term" value="F:monooxygenase activity"/>
    <property type="evidence" value="ECO:0007669"/>
    <property type="project" value="UniProtKB-KW"/>
</dbReference>
<dbReference type="CDD" id="cd00684">
    <property type="entry name" value="Terpene_cyclase_plant_C1"/>
    <property type="match status" value="1"/>
</dbReference>
<dbReference type="SUPFAM" id="SSF48239">
    <property type="entry name" value="Terpenoid cyclases/Protein prenyltransferases"/>
    <property type="match status" value="1"/>
</dbReference>
<evidence type="ECO:0000256" key="8">
    <source>
        <dbReference type="ARBA" id="ARBA00023004"/>
    </source>
</evidence>
<dbReference type="CDD" id="cd11072">
    <property type="entry name" value="CYP71-like"/>
    <property type="match status" value="1"/>
</dbReference>
<dbReference type="InterPro" id="IPR005630">
    <property type="entry name" value="Terpene_synthase_metal-bd"/>
</dbReference>
<evidence type="ECO:0000256" key="2">
    <source>
        <dbReference type="ARBA" id="ARBA00001971"/>
    </source>
</evidence>
<dbReference type="GO" id="GO:0020037">
    <property type="term" value="F:heme binding"/>
    <property type="evidence" value="ECO:0007669"/>
    <property type="project" value="InterPro"/>
</dbReference>
<dbReference type="GO" id="GO:0016102">
    <property type="term" value="P:diterpenoid biosynthetic process"/>
    <property type="evidence" value="ECO:0007669"/>
    <property type="project" value="InterPro"/>
</dbReference>
<dbReference type="InterPro" id="IPR001128">
    <property type="entry name" value="Cyt_P450"/>
</dbReference>
<comment type="similarity">
    <text evidence="3">Belongs to the cytochrome P450 family.</text>
</comment>
<dbReference type="SFLD" id="SFLDG01604">
    <property type="entry name" value="Terpene_Cyclase_Like_1_C_Termi"/>
    <property type="match status" value="1"/>
</dbReference>
<dbReference type="SUPFAM" id="SSF48576">
    <property type="entry name" value="Terpenoid synthases"/>
    <property type="match status" value="1"/>
</dbReference>
<gene>
    <name evidence="17" type="ORF">SVIM_LOCUS28132</name>
</gene>
<keyword evidence="5 13" id="KW-0479">Metal-binding</keyword>
<keyword evidence="4 13" id="KW-0349">Heme</keyword>
<evidence type="ECO:0000256" key="6">
    <source>
        <dbReference type="ARBA" id="ARBA00022842"/>
    </source>
</evidence>
<dbReference type="PANTHER" id="PTHR47955:SF18">
    <property type="entry name" value="CYTOCHROME P450 71A1-LIKE"/>
    <property type="match status" value="1"/>
</dbReference>
<evidence type="ECO:0000256" key="14">
    <source>
        <dbReference type="SAM" id="Coils"/>
    </source>
</evidence>
<evidence type="ECO:0000256" key="11">
    <source>
        <dbReference type="ARBA" id="ARBA00066664"/>
    </source>
</evidence>
<evidence type="ECO:0000256" key="12">
    <source>
        <dbReference type="ARBA" id="ARBA00067923"/>
    </source>
</evidence>
<protein>
    <recommendedName>
        <fullName evidence="12">Isoprene synthase, chloroplastic</fullName>
        <ecNumber evidence="11">4.2.3.27</ecNumber>
    </recommendedName>
</protein>
<dbReference type="EMBL" id="CAADRP010000091">
    <property type="protein sequence ID" value="VFU22853.1"/>
    <property type="molecule type" value="Genomic_DNA"/>
</dbReference>
<dbReference type="Gene3D" id="1.10.600.10">
    <property type="entry name" value="Farnesyl Diphosphate Synthase"/>
    <property type="match status" value="1"/>
</dbReference>
<evidence type="ECO:0000256" key="7">
    <source>
        <dbReference type="ARBA" id="ARBA00023002"/>
    </source>
</evidence>
<dbReference type="FunFam" id="1.10.630.10:FF:000043">
    <property type="entry name" value="Cytochrome P450 99A2"/>
    <property type="match status" value="1"/>
</dbReference>
<dbReference type="FunFam" id="1.10.600.10:FF:000007">
    <property type="entry name" value="Isoprene synthase, chloroplastic"/>
    <property type="match status" value="1"/>
</dbReference>
<dbReference type="InterPro" id="IPR001906">
    <property type="entry name" value="Terpene_synth_N"/>
</dbReference>
<sequence>MAQVIMLLQWCQELQKMIMLNPWLCLFLLLPLLFLLRVAKREKLNLPPSPPKLPMIGNLHQLGRLPHRSLRALSAKYGPLMLLHFGKTPTLIVSSAEVAREIMKTHDVAFSGRPQTRAADVFFYGCVDVAFCPYGEYWRQAKKICVLEILSQKRVQAFQFVREEEVANMVEKVRLSCLSGAAVDLSDTFLTVSNNIISRSTLGRVYVNEGSDENFGGLSRKVIDLIASFCFKDMFHFLGWVDTLTGLVAGLKNTSRALHDFLDKVIDEHESLMNNDESHMKDMVDILLDLQKNGTLGIDLTRENIKAILMVSSLSLSWPIFCDCVCSSVFINSSIFLLQDMFVGGTDTTAAAMEWTMAELVKNPTVMKKAQGEVRRVVGQKSKLCEKLINEMVYLKCVVKESLRLHAPAMIARETCEAVKLEGYDIPPRTRVLINTWAIQRDPKQWEKSEEFIPERFANISVDFKGQHNQFMPFGGGRRACPGLSFAVKEAEIVLANLLYWFDWNTLHGDSPEDLDLSESNCEQYPCRSNMSTQVSQQGAPAMVHGTDHEIIRRTANFHPSIWGDQFISHLPKDNKVHEALESEVEKLREQVRREILLAAASNYSSQSLDLVDAIQRLGVAYHFETEIEEALQRIYNNRIDMEGGDLYSTALGFRLLRQHGYSVSCDIFNKFKDQEKGYFKQSNDVRGILSLYEAAHLSVHGEDILDEALAFTTIHLKSMATSPNCPLAAKVSHALKQPIQRGVPRLESRRYISIYQDEPSCNKTLLRLAKLNFNLVQELHKEELAEITRWWRGLDFARKLPFARDRVVECYFWIVGVYFEPQYSLARKILARVIAMTSIIDDIYDVYGTLEELELFTEAIDRWDTKSMDRLPDYMQICYEALLNVYSESEEKVAKEGWSYRVHYGKQAMKVLVHAYFNEAKWFHENHIPTMEEYMQVAVVTTGYSMLTTVSFIGMGDIVTKQAFDWVFSRPKIMRASETIARLVDDVRSHKFEQERGHAASGVECYMKQYGLSEQEVYKEFHMQVVSAWKDINEEYCVKPTAVPRPLLERILNLSRVIDVIYKERDEYTHVGKEMKNNVESLFIDPVPV</sequence>
<dbReference type="Gene3D" id="1.50.10.130">
    <property type="entry name" value="Terpene synthase, N-terminal domain"/>
    <property type="match status" value="1"/>
</dbReference>
<dbReference type="SUPFAM" id="SSF48264">
    <property type="entry name" value="Cytochrome P450"/>
    <property type="match status" value="1"/>
</dbReference>
<dbReference type="Pfam" id="PF01397">
    <property type="entry name" value="Terpene_synth"/>
    <property type="match status" value="1"/>
</dbReference>
<feature type="binding site" description="axial binding residue" evidence="13">
    <location>
        <position position="481"/>
    </location>
    <ligand>
        <name>heme</name>
        <dbReference type="ChEBI" id="CHEBI:30413"/>
    </ligand>
    <ligandPart>
        <name>Fe</name>
        <dbReference type="ChEBI" id="CHEBI:18248"/>
    </ligandPart>
</feature>
<comment type="cofactor">
    <cofactor evidence="1">
        <name>Mg(2+)</name>
        <dbReference type="ChEBI" id="CHEBI:18420"/>
    </cofactor>
</comment>
<dbReference type="Pfam" id="PF00067">
    <property type="entry name" value="p450"/>
    <property type="match status" value="2"/>
</dbReference>
<dbReference type="FunFam" id="1.50.10.130:FF:000001">
    <property type="entry name" value="Isoprene synthase, chloroplastic"/>
    <property type="match status" value="1"/>
</dbReference>
<dbReference type="InterPro" id="IPR036965">
    <property type="entry name" value="Terpene_synth_N_sf"/>
</dbReference>
<dbReference type="PANTHER" id="PTHR47955">
    <property type="entry name" value="CYTOCHROME P450 FAMILY 71 PROTEIN"/>
    <property type="match status" value="1"/>
</dbReference>
<feature type="coiled-coil region" evidence="14">
    <location>
        <begin position="571"/>
        <end position="598"/>
    </location>
</feature>
<evidence type="ECO:0000256" key="10">
    <source>
        <dbReference type="ARBA" id="ARBA00023239"/>
    </source>
</evidence>
<dbReference type="Pfam" id="PF03936">
    <property type="entry name" value="Terpene_synth_C"/>
    <property type="match status" value="1"/>
</dbReference>
<evidence type="ECO:0000259" key="15">
    <source>
        <dbReference type="Pfam" id="PF01397"/>
    </source>
</evidence>
<keyword evidence="7" id="KW-0560">Oxidoreductase</keyword>
<keyword evidence="14" id="KW-0175">Coiled coil</keyword>
<evidence type="ECO:0000256" key="1">
    <source>
        <dbReference type="ARBA" id="ARBA00001946"/>
    </source>
</evidence>
<dbReference type="InterPro" id="IPR017972">
    <property type="entry name" value="Cyt_P450_CS"/>
</dbReference>
<dbReference type="AlphaFoldDB" id="A0A6N2K6J0"/>
<keyword evidence="9" id="KW-0503">Monooxygenase</keyword>
<organism evidence="17">
    <name type="scientific">Salix viminalis</name>
    <name type="common">Common osier</name>
    <name type="synonym">Basket willow</name>
    <dbReference type="NCBI Taxonomy" id="40686"/>
    <lineage>
        <taxon>Eukaryota</taxon>
        <taxon>Viridiplantae</taxon>
        <taxon>Streptophyta</taxon>
        <taxon>Embryophyta</taxon>
        <taxon>Tracheophyta</taxon>
        <taxon>Spermatophyta</taxon>
        <taxon>Magnoliopsida</taxon>
        <taxon>eudicotyledons</taxon>
        <taxon>Gunneridae</taxon>
        <taxon>Pentapetalae</taxon>
        <taxon>rosids</taxon>
        <taxon>fabids</taxon>
        <taxon>Malpighiales</taxon>
        <taxon>Salicaceae</taxon>
        <taxon>Saliceae</taxon>
        <taxon>Salix</taxon>
    </lineage>
</organism>
<feature type="domain" description="Terpene synthase metal-binding" evidence="16">
    <location>
        <begin position="795"/>
        <end position="1032"/>
    </location>
</feature>
<dbReference type="PRINTS" id="PR00463">
    <property type="entry name" value="EP450I"/>
</dbReference>
<feature type="domain" description="Terpene synthase N-terminal" evidence="15">
    <location>
        <begin position="562"/>
        <end position="736"/>
    </location>
</feature>
<dbReference type="InterPro" id="IPR044814">
    <property type="entry name" value="Terpene_cyclase_plant_C1"/>
</dbReference>
<comment type="cofactor">
    <cofactor evidence="2 13">
        <name>heme</name>
        <dbReference type="ChEBI" id="CHEBI:30413"/>
    </cofactor>
</comment>
<dbReference type="PROSITE" id="PS00086">
    <property type="entry name" value="CYTOCHROME_P450"/>
    <property type="match status" value="1"/>
</dbReference>
<reference evidence="17" key="1">
    <citation type="submission" date="2019-03" db="EMBL/GenBank/DDBJ databases">
        <authorList>
            <person name="Mank J."/>
            <person name="Almeida P."/>
        </authorList>
    </citation>
    <scope>NUCLEOTIDE SEQUENCE</scope>
    <source>
        <strain evidence="17">78183</strain>
    </source>
</reference>
<dbReference type="InterPro" id="IPR034741">
    <property type="entry name" value="Terpene_cyclase-like_1_C"/>
</dbReference>
<dbReference type="Gene3D" id="1.10.630.10">
    <property type="entry name" value="Cytochrome P450"/>
    <property type="match status" value="1"/>
</dbReference>
<dbReference type="GO" id="GO:0016705">
    <property type="term" value="F:oxidoreductase activity, acting on paired donors, with incorporation or reduction of molecular oxygen"/>
    <property type="evidence" value="ECO:0007669"/>
    <property type="project" value="InterPro"/>
</dbReference>
<accession>A0A6N2K6J0</accession>
<evidence type="ECO:0000256" key="3">
    <source>
        <dbReference type="ARBA" id="ARBA00010617"/>
    </source>
</evidence>
<dbReference type="PRINTS" id="PR00385">
    <property type="entry name" value="P450"/>
</dbReference>
<dbReference type="GO" id="GO:0120251">
    <property type="term" value="P:hydrocarbon biosynthetic process"/>
    <property type="evidence" value="ECO:0007669"/>
    <property type="project" value="UniProtKB-ARBA"/>
</dbReference>
<dbReference type="InterPro" id="IPR008930">
    <property type="entry name" value="Terpenoid_cyclase/PrenylTrfase"/>
</dbReference>
<proteinExistence type="inferred from homology"/>
<dbReference type="EC" id="4.2.3.27" evidence="11"/>
<dbReference type="GO" id="GO:0034009">
    <property type="term" value="F:isoprene synthase activity"/>
    <property type="evidence" value="ECO:0007669"/>
    <property type="project" value="UniProtKB-EC"/>
</dbReference>
<dbReference type="SFLD" id="SFLDG01019">
    <property type="entry name" value="Terpene_Cyclase_Like_1_C_Termi"/>
    <property type="match status" value="1"/>
</dbReference>
<dbReference type="GO" id="GO:0000287">
    <property type="term" value="F:magnesium ion binding"/>
    <property type="evidence" value="ECO:0007669"/>
    <property type="project" value="InterPro"/>
</dbReference>
<evidence type="ECO:0000256" key="5">
    <source>
        <dbReference type="ARBA" id="ARBA00022723"/>
    </source>
</evidence>
<dbReference type="GO" id="GO:0005506">
    <property type="term" value="F:iron ion binding"/>
    <property type="evidence" value="ECO:0007669"/>
    <property type="project" value="InterPro"/>
</dbReference>
<keyword evidence="10" id="KW-0456">Lyase</keyword>
<evidence type="ECO:0000313" key="17">
    <source>
        <dbReference type="EMBL" id="VFU22853.1"/>
    </source>
</evidence>
<name>A0A6N2K6J0_SALVM</name>
<evidence type="ECO:0000259" key="16">
    <source>
        <dbReference type="Pfam" id="PF03936"/>
    </source>
</evidence>
<keyword evidence="8 13" id="KW-0408">Iron</keyword>
<dbReference type="InterPro" id="IPR036396">
    <property type="entry name" value="Cyt_P450_sf"/>
</dbReference>
<evidence type="ECO:0000256" key="4">
    <source>
        <dbReference type="ARBA" id="ARBA00022617"/>
    </source>
</evidence>
<evidence type="ECO:0000256" key="9">
    <source>
        <dbReference type="ARBA" id="ARBA00023033"/>
    </source>
</evidence>
<keyword evidence="6" id="KW-0460">Magnesium</keyword>
<dbReference type="InterPro" id="IPR008949">
    <property type="entry name" value="Isoprenoid_synthase_dom_sf"/>
</dbReference>
<dbReference type="InterPro" id="IPR002401">
    <property type="entry name" value="Cyt_P450_E_grp-I"/>
</dbReference>